<feature type="region of interest" description="Disordered" evidence="1">
    <location>
        <begin position="1"/>
        <end position="71"/>
    </location>
</feature>
<name>A0AAD9DKT2_9STRA</name>
<reference evidence="2" key="1">
    <citation type="submission" date="2023-06" db="EMBL/GenBank/DDBJ databases">
        <title>Survivors Of The Sea: Transcriptome response of Skeletonema marinoi to long-term dormancy.</title>
        <authorList>
            <person name="Pinder M.I.M."/>
            <person name="Kourtchenko O."/>
            <person name="Robertson E.K."/>
            <person name="Larsson T."/>
            <person name="Maumus F."/>
            <person name="Osuna-Cruz C.M."/>
            <person name="Vancaester E."/>
            <person name="Stenow R."/>
            <person name="Vandepoele K."/>
            <person name="Ploug H."/>
            <person name="Bruchert V."/>
            <person name="Godhe A."/>
            <person name="Topel M."/>
        </authorList>
    </citation>
    <scope>NUCLEOTIDE SEQUENCE</scope>
    <source>
        <strain evidence="2">R05AC</strain>
    </source>
</reference>
<comment type="caution">
    <text evidence="2">The sequence shown here is derived from an EMBL/GenBank/DDBJ whole genome shotgun (WGS) entry which is preliminary data.</text>
</comment>
<protein>
    <submittedName>
        <fullName evidence="2">Uncharacterized protein</fullName>
    </submittedName>
</protein>
<feature type="compositionally biased region" description="Polar residues" evidence="1">
    <location>
        <begin position="725"/>
        <end position="736"/>
    </location>
</feature>
<dbReference type="Proteomes" id="UP001224775">
    <property type="component" value="Unassembled WGS sequence"/>
</dbReference>
<dbReference type="AlphaFoldDB" id="A0AAD9DKT2"/>
<evidence type="ECO:0000313" key="3">
    <source>
        <dbReference type="Proteomes" id="UP001224775"/>
    </source>
</evidence>
<gene>
    <name evidence="2" type="ORF">QTG54_000977</name>
</gene>
<evidence type="ECO:0000256" key="1">
    <source>
        <dbReference type="SAM" id="MobiDB-lite"/>
    </source>
</evidence>
<sequence length="855" mass="91411">MITLWKQTKTSFEGAIKDEGSGGRSKAKKKGLNGAKSAADTDVIDIGDRHNSSSASSKKKRRKQGGGGYADAASMDVEPVICLTSQHRVAVLGKAKDGNLIESKSRTSLSARASEDAFAGMPRSGAKYDPRSNMIYAIRNNGTEVAVWTAAPSSVISGPDDKVDSSRVNGKKLDEAGANQNMKKRKADQHDVDASRLSANAIISQRLQLPKGKVALTLTPFSTTSSTANGKKPQALVGASGCCEDGSIWIAIRSVNETSSGGPYMLTIVDGSSFTQNEANSSRRSGKSRTGNGEWKVLDSRATCAIESQGRKGPNNGGVILRLHSVLYSEESGRLAYHQQHASISSKDGDWSISKVKKSTLTDLLQLSQTKRDVAAILDASGCSVTIVHRSDGEGWMLTSANVSQSVNTPTTPTFPLNCSNDESVFSFGNVFNNISAILTRGNGTMTLKLVDFQRRAEISSKCLAMFTNEMNGFIALLASSEEPGSVELLHTNVDTGSNSQSTPVAKGTKDFTETLPTHEANASFGIVVCGDTFSKDANSKSIDTIVDEACTLLVSAANSLIDGDQEEEAHPANGCEMITDARRGEECKPIKNGIKAHSSAESSQLPKTFIDVAFRESARLLLSSKKELRKDVLPVLVSVLGTQLVSAREDYGIEAHREHVLLHILKCAEDGNIGKLDLVDAVLNNVRDIPEALLVSILRFVLRNVDAEDAVAHYEKSPDHSKLSKQSARDASNGKASTRLLSQIMLDYTSKILLKSGNMHVEDDCSYDRISLSLGTVDWIAAVTDAHMGTVVKITSEGGLVLGKMQRVIRSVMSQSEFANELKELADHSASVASSLAEAAAKSNKQQSPILVTP</sequence>
<accession>A0AAD9DKT2</accession>
<proteinExistence type="predicted"/>
<organism evidence="2 3">
    <name type="scientific">Skeletonema marinoi</name>
    <dbReference type="NCBI Taxonomy" id="267567"/>
    <lineage>
        <taxon>Eukaryota</taxon>
        <taxon>Sar</taxon>
        <taxon>Stramenopiles</taxon>
        <taxon>Ochrophyta</taxon>
        <taxon>Bacillariophyta</taxon>
        <taxon>Coscinodiscophyceae</taxon>
        <taxon>Thalassiosirophycidae</taxon>
        <taxon>Thalassiosirales</taxon>
        <taxon>Skeletonemataceae</taxon>
        <taxon>Skeletonema</taxon>
        <taxon>Skeletonema marinoi-dohrnii complex</taxon>
    </lineage>
</organism>
<evidence type="ECO:0000313" key="2">
    <source>
        <dbReference type="EMBL" id="KAK1749038.1"/>
    </source>
</evidence>
<keyword evidence="3" id="KW-1185">Reference proteome</keyword>
<feature type="region of interest" description="Disordered" evidence="1">
    <location>
        <begin position="717"/>
        <end position="736"/>
    </location>
</feature>
<feature type="compositionally biased region" description="Polar residues" evidence="1">
    <location>
        <begin position="1"/>
        <end position="11"/>
    </location>
</feature>
<dbReference type="EMBL" id="JATAAI010000001">
    <property type="protein sequence ID" value="KAK1749038.1"/>
    <property type="molecule type" value="Genomic_DNA"/>
</dbReference>